<proteinExistence type="predicted"/>
<sequence>MEMNNAGKAPRKVSVLISKIEDDCRTNISTLIRDGREAAAQWEVNWDSPVWDVTHIFSQTIRSHRSERKALNFWFTERGESPKIPGHAFERTFGEVVRSLVVLRHQVGNQCFVDQQQVIIAAQFISQQLAPRNHDLTTLTTGDLEAACDQIAATQAETTTYKLQRFVEVIAAAIDQNRLCARRLNFRYSKKVRPASTGGLDYVRLDDPILHRGHQPSSSPMTL</sequence>
<organism evidence="1 2">
    <name type="scientific">Rhodocyclus tenuis</name>
    <name type="common">Rhodospirillum tenue</name>
    <dbReference type="NCBI Taxonomy" id="1066"/>
    <lineage>
        <taxon>Bacteria</taxon>
        <taxon>Pseudomonadati</taxon>
        <taxon>Pseudomonadota</taxon>
        <taxon>Betaproteobacteria</taxon>
        <taxon>Rhodocyclales</taxon>
        <taxon>Rhodocyclaceae</taxon>
        <taxon>Rhodocyclus</taxon>
    </lineage>
</organism>
<evidence type="ECO:0000313" key="1">
    <source>
        <dbReference type="EMBL" id="MBB4248790.1"/>
    </source>
</evidence>
<name>A0A840GD45_RHOTE</name>
<comment type="caution">
    <text evidence="1">The sequence shown here is derived from an EMBL/GenBank/DDBJ whole genome shotgun (WGS) entry which is preliminary data.</text>
</comment>
<dbReference type="AlphaFoldDB" id="A0A840GD45"/>
<protein>
    <submittedName>
        <fullName evidence="1">Uncharacterized protein</fullName>
    </submittedName>
</protein>
<accession>A0A840GD45</accession>
<reference evidence="1 2" key="1">
    <citation type="submission" date="2020-08" db="EMBL/GenBank/DDBJ databases">
        <title>Genome sequencing of Purple Non-Sulfur Bacteria from various extreme environments.</title>
        <authorList>
            <person name="Mayer M."/>
        </authorList>
    </citation>
    <scope>NUCLEOTIDE SEQUENCE [LARGE SCALE GENOMIC DNA]</scope>
    <source>
        <strain evidence="1 2">2761</strain>
    </source>
</reference>
<dbReference type="EMBL" id="JACIGE010000014">
    <property type="protein sequence ID" value="MBB4248790.1"/>
    <property type="molecule type" value="Genomic_DNA"/>
</dbReference>
<gene>
    <name evidence="1" type="ORF">GGD90_003190</name>
</gene>
<keyword evidence="2" id="KW-1185">Reference proteome</keyword>
<dbReference type="Proteomes" id="UP000587070">
    <property type="component" value="Unassembled WGS sequence"/>
</dbReference>
<evidence type="ECO:0000313" key="2">
    <source>
        <dbReference type="Proteomes" id="UP000587070"/>
    </source>
</evidence>
<dbReference type="RefSeq" id="WP_153117669.1">
    <property type="nucleotide sequence ID" value="NZ_JACIGE010000014.1"/>
</dbReference>